<dbReference type="EMBL" id="LK028586">
    <property type="protein sequence ID" value="CDS22338.1"/>
    <property type="molecule type" value="Genomic_DNA"/>
</dbReference>
<sequence length="73" mass="8273">MSTSFAITFLLLTSYLFDLTGCCLNREKCIPYRGPCDLRKPMCCGRMWCVNDGSRPLLPKFVGSCLDPYIDKP</sequence>
<dbReference type="AlphaFoldDB" id="A0A068WXG8"/>
<reference evidence="4" key="3">
    <citation type="submission" date="2020-10" db="UniProtKB">
        <authorList>
            <consortium name="WormBaseParasite"/>
        </authorList>
    </citation>
    <scope>IDENTIFICATION</scope>
</reference>
<proteinExistence type="predicted"/>
<feature type="signal peptide" evidence="1">
    <location>
        <begin position="1"/>
        <end position="22"/>
    </location>
</feature>
<name>A0A068WXG8_ECHGR</name>
<protein>
    <submittedName>
        <fullName evidence="4">Nodule Cysteine-Rich (NCR) secreted peptide</fullName>
    </submittedName>
</protein>
<dbReference type="Proteomes" id="UP000492820">
    <property type="component" value="Unassembled WGS sequence"/>
</dbReference>
<evidence type="ECO:0000313" key="2">
    <source>
        <dbReference type="EMBL" id="CDS22338.1"/>
    </source>
</evidence>
<feature type="chain" id="PRO_5041159468" evidence="1">
    <location>
        <begin position="23"/>
        <end position="73"/>
    </location>
</feature>
<evidence type="ECO:0000313" key="4">
    <source>
        <dbReference type="WBParaSite" id="EgrG_000354200"/>
    </source>
</evidence>
<accession>A0A068WXG8</accession>
<organism evidence="2">
    <name type="scientific">Echinococcus granulosus</name>
    <name type="common">Hydatid tapeworm</name>
    <dbReference type="NCBI Taxonomy" id="6210"/>
    <lineage>
        <taxon>Eukaryota</taxon>
        <taxon>Metazoa</taxon>
        <taxon>Spiralia</taxon>
        <taxon>Lophotrochozoa</taxon>
        <taxon>Platyhelminthes</taxon>
        <taxon>Cestoda</taxon>
        <taxon>Eucestoda</taxon>
        <taxon>Cyclophyllidea</taxon>
        <taxon>Taeniidae</taxon>
        <taxon>Echinococcus</taxon>
        <taxon>Echinococcus granulosus group</taxon>
    </lineage>
</organism>
<evidence type="ECO:0000256" key="1">
    <source>
        <dbReference type="SAM" id="SignalP"/>
    </source>
</evidence>
<evidence type="ECO:0000313" key="3">
    <source>
        <dbReference type="Proteomes" id="UP000492820"/>
    </source>
</evidence>
<gene>
    <name evidence="2" type="ORF">EgrG_000354200</name>
</gene>
<reference evidence="2" key="2">
    <citation type="submission" date="2014-06" db="EMBL/GenBank/DDBJ databases">
        <authorList>
            <person name="Aslett M."/>
        </authorList>
    </citation>
    <scope>NUCLEOTIDE SEQUENCE</scope>
</reference>
<keyword evidence="1" id="KW-0732">Signal</keyword>
<dbReference type="WBParaSite" id="EgrG_000354200">
    <property type="protein sequence ID" value="EgrG_000354200"/>
    <property type="gene ID" value="EgrG_000354200"/>
</dbReference>
<reference evidence="2 3" key="1">
    <citation type="journal article" date="2013" name="Nature">
        <title>The genomes of four tapeworm species reveal adaptations to parasitism.</title>
        <authorList>
            <person name="Tsai I.J."/>
            <person name="Zarowiecki M."/>
            <person name="Holroyd N."/>
            <person name="Garciarrubio A."/>
            <person name="Sanchez-Flores A."/>
            <person name="Brooks K.L."/>
            <person name="Tracey A."/>
            <person name="Bobes R.J."/>
            <person name="Fragoso G."/>
            <person name="Sciutto E."/>
            <person name="Aslett M."/>
            <person name="Beasley H."/>
            <person name="Bennett H.M."/>
            <person name="Cai J."/>
            <person name="Camicia F."/>
            <person name="Clark R."/>
            <person name="Cucher M."/>
            <person name="De Silva N."/>
            <person name="Day T.A."/>
            <person name="Deplazes P."/>
            <person name="Estrada K."/>
            <person name="Fernandez C."/>
            <person name="Holland P.W."/>
            <person name="Hou J."/>
            <person name="Hu S."/>
            <person name="Huckvale T."/>
            <person name="Hung S.S."/>
            <person name="Kamenetzky L."/>
            <person name="Keane J.A."/>
            <person name="Kiss F."/>
            <person name="Koziol U."/>
            <person name="Lambert O."/>
            <person name="Liu K."/>
            <person name="Luo X."/>
            <person name="Luo Y."/>
            <person name="Macchiaroli N."/>
            <person name="Nichol S."/>
            <person name="Paps J."/>
            <person name="Parkinson J."/>
            <person name="Pouchkina-Stantcheva N."/>
            <person name="Riddiford N."/>
            <person name="Rosenzvit M."/>
            <person name="Salinas G."/>
            <person name="Wasmuth J.D."/>
            <person name="Zamanian M."/>
            <person name="Zheng Y."/>
            <person name="Cai X."/>
            <person name="Soberon X."/>
            <person name="Olson P.D."/>
            <person name="Laclette J.P."/>
            <person name="Brehm K."/>
            <person name="Berriman M."/>
            <person name="Garciarrubio A."/>
            <person name="Bobes R.J."/>
            <person name="Fragoso G."/>
            <person name="Sanchez-Flores A."/>
            <person name="Estrada K."/>
            <person name="Cevallos M.A."/>
            <person name="Morett E."/>
            <person name="Gonzalez V."/>
            <person name="Portillo T."/>
            <person name="Ochoa-Leyva A."/>
            <person name="Jose M.V."/>
            <person name="Sciutto E."/>
            <person name="Landa A."/>
            <person name="Jimenez L."/>
            <person name="Valdes V."/>
            <person name="Carrero J.C."/>
            <person name="Larralde C."/>
            <person name="Morales-Montor J."/>
            <person name="Limon-Lason J."/>
            <person name="Soberon X."/>
            <person name="Laclette J.P."/>
        </authorList>
    </citation>
    <scope>NUCLEOTIDE SEQUENCE [LARGE SCALE GENOMIC DNA]</scope>
</reference>